<dbReference type="FunFam" id="3.40.50.12780:FF:000019">
    <property type="entry name" value="Long-chain fatty acid transporter"/>
    <property type="match status" value="1"/>
</dbReference>
<keyword evidence="6" id="KW-0812">Transmembrane</keyword>
<dbReference type="KEGG" id="mpar:F7D14_08110"/>
<dbReference type="Gene3D" id="3.30.300.30">
    <property type="match status" value="1"/>
</dbReference>
<gene>
    <name evidence="16" type="ORF">F7D14_08110</name>
</gene>
<evidence type="ECO:0000256" key="7">
    <source>
        <dbReference type="ARBA" id="ARBA00022741"/>
    </source>
</evidence>
<evidence type="ECO:0000256" key="4">
    <source>
        <dbReference type="ARBA" id="ARBA00022475"/>
    </source>
</evidence>
<organism evidence="16 17">
    <name type="scientific">Methylocystis parvus</name>
    <dbReference type="NCBI Taxonomy" id="134"/>
    <lineage>
        <taxon>Bacteria</taxon>
        <taxon>Pseudomonadati</taxon>
        <taxon>Pseudomonadota</taxon>
        <taxon>Alphaproteobacteria</taxon>
        <taxon>Hyphomicrobiales</taxon>
        <taxon>Methylocystaceae</taxon>
        <taxon>Methylocystis</taxon>
    </lineage>
</organism>
<keyword evidence="3" id="KW-0813">Transport</keyword>
<dbReference type="EMBL" id="CP044331">
    <property type="protein sequence ID" value="QGM97433.1"/>
    <property type="molecule type" value="Genomic_DNA"/>
</dbReference>
<protein>
    <submittedName>
        <fullName evidence="16">Long-chain-acyl-CoA synthetase</fullName>
    </submittedName>
</protein>
<evidence type="ECO:0000256" key="2">
    <source>
        <dbReference type="ARBA" id="ARBA00006432"/>
    </source>
</evidence>
<dbReference type="PANTHER" id="PTHR43107">
    <property type="entry name" value="LONG-CHAIN FATTY ACID TRANSPORT PROTEIN"/>
    <property type="match status" value="1"/>
</dbReference>
<accession>A0A6B8M7X7</accession>
<keyword evidence="12" id="KW-0576">Peroxisome</keyword>
<feature type="domain" description="AMP-dependent synthetase/ligase" evidence="14">
    <location>
        <begin position="43"/>
        <end position="377"/>
    </location>
</feature>
<evidence type="ECO:0000313" key="16">
    <source>
        <dbReference type="EMBL" id="QGM97433.1"/>
    </source>
</evidence>
<name>A0A6B8M7X7_9HYPH</name>
<evidence type="ECO:0000313" key="17">
    <source>
        <dbReference type="Proteomes" id="UP000422569"/>
    </source>
</evidence>
<dbReference type="PANTHER" id="PTHR43107:SF15">
    <property type="entry name" value="FATTY ACID TRANSPORT PROTEIN 3, ISOFORM A"/>
    <property type="match status" value="1"/>
</dbReference>
<sequence>MSAIAHDLVQSAAPWSANSDWLRALQRTASIETHPNRILPLLFEECVAQHGASLAVLDDQEKLSFEELASRGNRWARWALSLDLQKGDIVALLMGNCADYAAIWLGLTRVGVVVALLNTSLPPTALAHSLLVAKAKHVIASAEFSETLRDACTSLHQPPYQHLYGADETRHSPPAFSSLPLDANEAREVALSDSALYIYTSGTTGMPKAAVVTHRRLLYWSLWFSGLADIRPQDRMYNCLPMYHSVGGVVAVWSALLSGGSVVLRKRFSASSFWSDVAATQSTMFQYIGELCRYLLNAPDCDAQRRHVLRLAIGNGLRADVWTPFQNRFAIPRILEFYAATESNFSLYNIEGEPGAIGRIPSFLAAKQQIALVRSDDELEQPLRDAAGRCVRCDVDEVGEAIARIAPGASRFDGYTSHEDSEKKILRDVFETGDAWMRSGDLMRKDARGFFYFADRIGDSFRWKGENVSTFEVAQALARCNGVCDAMVYGVAVPDHEGRAGMAALVVDENFDIDRFRAEIEVALPPYARPLFLRLSQTLEVTETYKHKKTSLIAQGFDPRLVSDMLYFAPPGAAHAVLDDSLYRRICGDGVERNLPGSTRN</sequence>
<keyword evidence="5" id="KW-0436">Ligase</keyword>
<evidence type="ECO:0000259" key="15">
    <source>
        <dbReference type="Pfam" id="PF13193"/>
    </source>
</evidence>
<feature type="domain" description="AMP-binding enzyme C-terminal" evidence="15">
    <location>
        <begin position="472"/>
        <end position="544"/>
    </location>
</feature>
<evidence type="ECO:0000256" key="3">
    <source>
        <dbReference type="ARBA" id="ARBA00022448"/>
    </source>
</evidence>
<reference evidence="16 17" key="1">
    <citation type="submission" date="2019-09" db="EMBL/GenBank/DDBJ databases">
        <title>Isolation and complete genome sequencing of Methylocystis species.</title>
        <authorList>
            <person name="Rumah B.L."/>
            <person name="Stead C.E."/>
            <person name="Stevens B.C."/>
            <person name="Minton N.P."/>
            <person name="Grosse-Honebrink A."/>
            <person name="Zhang Y."/>
        </authorList>
    </citation>
    <scope>NUCLEOTIDE SEQUENCE [LARGE SCALE GENOMIC DNA]</scope>
    <source>
        <strain evidence="16 17">BRCS2</strain>
    </source>
</reference>
<evidence type="ECO:0000256" key="12">
    <source>
        <dbReference type="ARBA" id="ARBA00023140"/>
    </source>
</evidence>
<dbReference type="GO" id="GO:0005524">
    <property type="term" value="F:ATP binding"/>
    <property type="evidence" value="ECO:0007669"/>
    <property type="project" value="UniProtKB-KW"/>
</dbReference>
<evidence type="ECO:0000256" key="8">
    <source>
        <dbReference type="ARBA" id="ARBA00022840"/>
    </source>
</evidence>
<dbReference type="PROSITE" id="PS00455">
    <property type="entry name" value="AMP_BINDING"/>
    <property type="match status" value="1"/>
</dbReference>
<evidence type="ECO:0000256" key="10">
    <source>
        <dbReference type="ARBA" id="ARBA00023055"/>
    </source>
</evidence>
<comment type="similarity">
    <text evidence="2">Belongs to the ATP-dependent AMP-binding enzyme family.</text>
</comment>
<comment type="subcellular location">
    <subcellularLocation>
        <location evidence="1">Cell membrane</location>
        <topology evidence="1">Multi-pass membrane protein</topology>
    </subcellularLocation>
    <subcellularLocation>
        <location evidence="13">Peroxisome membrane</location>
    </subcellularLocation>
</comment>
<dbReference type="InterPro" id="IPR000873">
    <property type="entry name" value="AMP-dep_synth/lig_dom"/>
</dbReference>
<dbReference type="GO" id="GO:0005324">
    <property type="term" value="F:long-chain fatty acid transmembrane transporter activity"/>
    <property type="evidence" value="ECO:0007669"/>
    <property type="project" value="TreeGrafter"/>
</dbReference>
<evidence type="ECO:0000256" key="9">
    <source>
        <dbReference type="ARBA" id="ARBA00022989"/>
    </source>
</evidence>
<evidence type="ECO:0000256" key="6">
    <source>
        <dbReference type="ARBA" id="ARBA00022692"/>
    </source>
</evidence>
<dbReference type="InterPro" id="IPR045851">
    <property type="entry name" value="AMP-bd_C_sf"/>
</dbReference>
<dbReference type="InterPro" id="IPR025110">
    <property type="entry name" value="AMP-bd_C"/>
</dbReference>
<keyword evidence="9" id="KW-1133">Transmembrane helix</keyword>
<dbReference type="Pfam" id="PF00501">
    <property type="entry name" value="AMP-binding"/>
    <property type="match status" value="1"/>
</dbReference>
<dbReference type="GO" id="GO:0044539">
    <property type="term" value="P:long-chain fatty acid import into cell"/>
    <property type="evidence" value="ECO:0007669"/>
    <property type="project" value="TreeGrafter"/>
</dbReference>
<keyword evidence="7" id="KW-0547">Nucleotide-binding</keyword>
<evidence type="ECO:0000256" key="13">
    <source>
        <dbReference type="ARBA" id="ARBA00046271"/>
    </source>
</evidence>
<dbReference type="InterPro" id="IPR042099">
    <property type="entry name" value="ANL_N_sf"/>
</dbReference>
<dbReference type="SUPFAM" id="SSF56801">
    <property type="entry name" value="Acetyl-CoA synthetase-like"/>
    <property type="match status" value="1"/>
</dbReference>
<dbReference type="GO" id="GO:0005886">
    <property type="term" value="C:plasma membrane"/>
    <property type="evidence" value="ECO:0007669"/>
    <property type="project" value="UniProtKB-SubCell"/>
</dbReference>
<evidence type="ECO:0000256" key="5">
    <source>
        <dbReference type="ARBA" id="ARBA00022598"/>
    </source>
</evidence>
<keyword evidence="11" id="KW-0472">Membrane</keyword>
<dbReference type="Pfam" id="PF13193">
    <property type="entry name" value="AMP-binding_C"/>
    <property type="match status" value="1"/>
</dbReference>
<evidence type="ECO:0000256" key="1">
    <source>
        <dbReference type="ARBA" id="ARBA00004651"/>
    </source>
</evidence>
<dbReference type="NCBIfam" id="NF006134">
    <property type="entry name" value="PRK08279.1"/>
    <property type="match status" value="1"/>
</dbReference>
<evidence type="ECO:0000259" key="14">
    <source>
        <dbReference type="Pfam" id="PF00501"/>
    </source>
</evidence>
<dbReference type="AlphaFoldDB" id="A0A6B8M7X7"/>
<keyword evidence="4" id="KW-1003">Cell membrane</keyword>
<dbReference type="InterPro" id="IPR020845">
    <property type="entry name" value="AMP-binding_CS"/>
</dbReference>
<dbReference type="FunFam" id="3.30.300.30:FF:000002">
    <property type="entry name" value="Long-chain fatty acid transport protein 1"/>
    <property type="match status" value="1"/>
</dbReference>
<dbReference type="GO" id="GO:0004467">
    <property type="term" value="F:long-chain fatty acid-CoA ligase activity"/>
    <property type="evidence" value="ECO:0007669"/>
    <property type="project" value="TreeGrafter"/>
</dbReference>
<keyword evidence="17" id="KW-1185">Reference proteome</keyword>
<dbReference type="RefSeq" id="WP_040579362.1">
    <property type="nucleotide sequence ID" value="NZ_CP044331.1"/>
</dbReference>
<proteinExistence type="inferred from homology"/>
<keyword evidence="10" id="KW-0445">Lipid transport</keyword>
<dbReference type="Proteomes" id="UP000422569">
    <property type="component" value="Chromosome"/>
</dbReference>
<dbReference type="Gene3D" id="3.40.50.12780">
    <property type="entry name" value="N-terminal domain of ligase-like"/>
    <property type="match status" value="1"/>
</dbReference>
<evidence type="ECO:0000256" key="11">
    <source>
        <dbReference type="ARBA" id="ARBA00023136"/>
    </source>
</evidence>
<keyword evidence="8" id="KW-0067">ATP-binding</keyword>